<keyword evidence="1" id="KW-1133">Transmembrane helix</keyword>
<sequence>MLILRLGTAAQYFYAYWSLALLDTALQFAIGYEVAPLFSGRCANGRPIFGTGF</sequence>
<keyword evidence="3" id="KW-1185">Reference proteome</keyword>
<keyword evidence="1" id="KW-0812">Transmembrane</keyword>
<reference evidence="2 3" key="1">
    <citation type="journal article" date="2018" name="Front. Microbiol.">
        <title>Hydrolytic Capabilities as a Key to Environmental Success: Chitinolytic and Cellulolytic Acidobacteria From Acidic Sub-arctic Soils and Boreal Peatlands.</title>
        <authorList>
            <person name="Belova S.E."/>
            <person name="Ravin N.V."/>
            <person name="Pankratov T.A."/>
            <person name="Rakitin A.L."/>
            <person name="Ivanova A.A."/>
            <person name="Beletsky A.V."/>
            <person name="Mardanov A.V."/>
            <person name="Sinninghe Damste J.S."/>
            <person name="Dedysh S.N."/>
        </authorList>
    </citation>
    <scope>NUCLEOTIDE SEQUENCE [LARGE SCALE GENOMIC DNA]</scope>
    <source>
        <strain evidence="2 3">SBC82</strain>
    </source>
</reference>
<proteinExistence type="predicted"/>
<protein>
    <submittedName>
        <fullName evidence="2">Uncharacterized protein</fullName>
    </submittedName>
</protein>
<accession>A0A2Z5FUG1</accession>
<dbReference type="Proteomes" id="UP000253606">
    <property type="component" value="Chromosome"/>
</dbReference>
<dbReference type="AlphaFoldDB" id="A0A2Z5FUG1"/>
<evidence type="ECO:0000256" key="1">
    <source>
        <dbReference type="SAM" id="Phobius"/>
    </source>
</evidence>
<feature type="transmembrane region" description="Helical" evidence="1">
    <location>
        <begin position="12"/>
        <end position="30"/>
    </location>
</feature>
<name>A0A2Z5FUG1_9BACT</name>
<dbReference type="KEGG" id="abas:ACPOL_0765"/>
<organism evidence="2 3">
    <name type="scientific">Acidisarcina polymorpha</name>
    <dbReference type="NCBI Taxonomy" id="2211140"/>
    <lineage>
        <taxon>Bacteria</taxon>
        <taxon>Pseudomonadati</taxon>
        <taxon>Acidobacteriota</taxon>
        <taxon>Terriglobia</taxon>
        <taxon>Terriglobales</taxon>
        <taxon>Acidobacteriaceae</taxon>
        <taxon>Acidisarcina</taxon>
    </lineage>
</organism>
<gene>
    <name evidence="2" type="ORF">ACPOL_0765</name>
</gene>
<evidence type="ECO:0000313" key="3">
    <source>
        <dbReference type="Proteomes" id="UP000253606"/>
    </source>
</evidence>
<evidence type="ECO:0000313" key="2">
    <source>
        <dbReference type="EMBL" id="AXC10126.1"/>
    </source>
</evidence>
<dbReference type="EMBL" id="CP030840">
    <property type="protein sequence ID" value="AXC10126.1"/>
    <property type="molecule type" value="Genomic_DNA"/>
</dbReference>
<keyword evidence="1" id="KW-0472">Membrane</keyword>